<evidence type="ECO:0000313" key="24">
    <source>
        <dbReference type="Proteomes" id="UP000324504"/>
    </source>
</evidence>
<organism evidence="12 19">
    <name type="scientific">Lactobacillus crispatus</name>
    <dbReference type="NCBI Taxonomy" id="47770"/>
    <lineage>
        <taxon>Bacteria</taxon>
        <taxon>Bacillati</taxon>
        <taxon>Bacillota</taxon>
        <taxon>Bacilli</taxon>
        <taxon>Lactobacillales</taxon>
        <taxon>Lactobacillaceae</taxon>
        <taxon>Lactobacillus</taxon>
    </lineage>
</organism>
<dbReference type="Proteomes" id="UP000067598">
    <property type="component" value="Unassembled WGS sequence"/>
</dbReference>
<feature type="transmembrane region" description="Helical" evidence="8">
    <location>
        <begin position="138"/>
        <end position="161"/>
    </location>
</feature>
<dbReference type="EMBL" id="JAVTXN010000009">
    <property type="protein sequence ID" value="MDT9609071.1"/>
    <property type="molecule type" value="Genomic_DNA"/>
</dbReference>
<dbReference type="Proteomes" id="UP000322051">
    <property type="component" value="Unassembled WGS sequence"/>
</dbReference>
<comment type="subcellular location">
    <subcellularLocation>
        <location evidence="1">Cell membrane</location>
        <topology evidence="1">Multi-pass membrane protein</topology>
    </subcellularLocation>
</comment>
<reference evidence="15 26" key="7">
    <citation type="submission" date="2020-01" db="EMBL/GenBank/DDBJ databases">
        <title>Vaginal microbiome of pregnant Indian women: Insights into the genome of dominants Lactobacillus species.</title>
        <authorList>
            <person name="Das B."/>
            <person name="Mehta O."/>
            <person name="Ghosh T.S."/>
            <person name="Kothidar A."/>
            <person name="Gowtham M.R."/>
            <person name="Mitra R."/>
            <person name="Kshetrapal P."/>
            <person name="Wadhwa N."/>
            <person name="Thiruvengadam R."/>
            <person name="Nair G.B."/>
            <person name="Bhatnagar S."/>
            <person name="Pore S."/>
        </authorList>
    </citation>
    <scope>NUCLEOTIDE SEQUENCE [LARGE SCALE GENOMIC DNA]</scope>
    <source>
        <strain evidence="15 26">Indica2</strain>
    </source>
</reference>
<evidence type="ECO:0000313" key="15">
    <source>
        <dbReference type="EMBL" id="MYN53576.1"/>
    </source>
</evidence>
<reference evidence="23 24" key="5">
    <citation type="submission" date="2019-09" db="EMBL/GenBank/DDBJ databases">
        <title>Comparative analysis of L. crispatus genomes revealed niche specific adaptation to different host and body sites.</title>
        <authorList>
            <person name="Pan M."/>
            <person name="Hidalgo-Cantabrana C."/>
            <person name="Barrangou R."/>
        </authorList>
    </citation>
    <scope>NUCLEOTIDE SEQUENCE [LARGE SCALE GENOMIC DNA]</scope>
    <source>
        <strain evidence="10 24">NCK2488</strain>
        <strain evidence="9 23">NCK973</strain>
    </source>
</reference>
<evidence type="ECO:0000313" key="20">
    <source>
        <dbReference type="Proteomes" id="UP000231914"/>
    </source>
</evidence>
<evidence type="ECO:0000313" key="22">
    <source>
        <dbReference type="Proteomes" id="UP000295195"/>
    </source>
</evidence>
<evidence type="ECO:0000256" key="3">
    <source>
        <dbReference type="ARBA" id="ARBA00022475"/>
    </source>
</evidence>
<evidence type="ECO:0000256" key="6">
    <source>
        <dbReference type="ARBA" id="ARBA00022989"/>
    </source>
</evidence>
<dbReference type="PATRIC" id="fig|47770.28.peg.1378"/>
<dbReference type="EMBL" id="WWFF01000005">
    <property type="protein sequence ID" value="MYN53576.1"/>
    <property type="molecule type" value="Genomic_DNA"/>
</dbReference>
<evidence type="ECO:0000313" key="18">
    <source>
        <dbReference type="EMBL" id="TDN32404.1"/>
    </source>
</evidence>
<dbReference type="EMBL" id="VUAO01000002">
    <property type="protein sequence ID" value="KAA8799468.1"/>
    <property type="molecule type" value="Genomic_DNA"/>
</dbReference>
<evidence type="ECO:0000313" key="16">
    <source>
        <dbReference type="EMBL" id="PJZ17454.1"/>
    </source>
</evidence>
<accession>A0A109DXK2</accession>
<evidence type="ECO:0000256" key="7">
    <source>
        <dbReference type="ARBA" id="ARBA00023136"/>
    </source>
</evidence>
<reference evidence="16 20" key="2">
    <citation type="submission" date="2016-10" db="EMBL/GenBank/DDBJ databases">
        <title>WGS of isloates from the oral cavity of healthy individuals.</title>
        <authorList>
            <person name="Sharma S."/>
            <person name="Pal V.K."/>
            <person name="Patil P.B."/>
            <person name="Korpole S."/>
            <person name="Grover V."/>
        </authorList>
    </citation>
    <scope>NUCLEOTIDE SEQUENCE [LARGE SCALE GENOMIC DNA]</scope>
    <source>
        <strain evidence="16 20">DISK12</strain>
    </source>
</reference>
<dbReference type="EMBL" id="VUAV01000004">
    <property type="protein sequence ID" value="KAA8813608.1"/>
    <property type="molecule type" value="Genomic_DNA"/>
</dbReference>
<keyword evidence="6 8" id="KW-1133">Transmembrane helix</keyword>
<evidence type="ECO:0000313" key="13">
    <source>
        <dbReference type="EMBL" id="MDT9609071.1"/>
    </source>
</evidence>
<dbReference type="EMBL" id="WBOB01000007">
    <property type="protein sequence ID" value="KAB1977727.1"/>
    <property type="molecule type" value="Genomic_DNA"/>
</dbReference>
<feature type="transmembrane region" description="Helical" evidence="8">
    <location>
        <begin position="7"/>
        <end position="30"/>
    </location>
</feature>
<dbReference type="GO" id="GO:0008360">
    <property type="term" value="P:regulation of cell shape"/>
    <property type="evidence" value="ECO:0007669"/>
    <property type="project" value="UniProtKB-KW"/>
</dbReference>
<reference evidence="17 21" key="4">
    <citation type="submission" date="2019-01" db="EMBL/GenBank/DDBJ databases">
        <title>The genome sequence of Lactobacillus crispatus L49.</title>
        <authorList>
            <person name="Zhong J."/>
            <person name="Zhang J."/>
        </authorList>
    </citation>
    <scope>NUCLEOTIDE SEQUENCE [LARGE SCALE GENOMIC DNA]</scope>
    <source>
        <strain evidence="17 21">L49</strain>
    </source>
</reference>
<evidence type="ECO:0000313" key="9">
    <source>
        <dbReference type="EMBL" id="KAA8799468.1"/>
    </source>
</evidence>
<evidence type="ECO:0000313" key="10">
    <source>
        <dbReference type="EMBL" id="KAA8813608.1"/>
    </source>
</evidence>
<dbReference type="EMBL" id="JBETVU010000012">
    <property type="protein sequence ID" value="MES5149529.1"/>
    <property type="molecule type" value="Genomic_DNA"/>
</dbReference>
<reference evidence="12 19" key="1">
    <citation type="journal article" date="2016" name="Microbiology (Mosc.)">
        <title>Comparison of Lactobacillus crispatus isolates from Lactobacillus-dominated vaginal microbiomes with isolates from microbiomes containing bacterial vaginosis-associated bacteria.</title>
        <authorList>
            <person name="Abdelmaksoud A.A."/>
            <person name="Koparde V.N."/>
            <person name="Sheth N.U."/>
            <person name="Serrano M.G."/>
            <person name="Glascock A.L."/>
            <person name="Fettweis J.M."/>
            <person name="Strauss Iii J.F."/>
            <person name="Buck G.A."/>
            <person name="Jefferson K.K."/>
        </authorList>
    </citation>
    <scope>NUCLEOTIDE SEQUENCE [LARGE SCALE GENOMIC DNA]</scope>
    <source>
        <strain evidence="12 19">VMC3</strain>
    </source>
</reference>
<feature type="transmembrane region" description="Helical" evidence="8">
    <location>
        <begin position="105"/>
        <end position="126"/>
    </location>
</feature>
<evidence type="ECO:0000313" key="23">
    <source>
        <dbReference type="Proteomes" id="UP000322051"/>
    </source>
</evidence>
<dbReference type="Proteomes" id="UP000460132">
    <property type="component" value="Unassembled WGS sequence"/>
</dbReference>
<reference evidence="13" key="8">
    <citation type="submission" date="2023-08" db="EMBL/GenBank/DDBJ databases">
        <title>Lactobacillus from the Female Urinary Tract.</title>
        <authorList>
            <person name="Stegman N."/>
            <person name="Jackson B."/>
            <person name="Steiling M."/>
            <person name="Sedano C."/>
            <person name="Wolfe A."/>
            <person name="Putonti C."/>
        </authorList>
    </citation>
    <scope>NUCLEOTIDE SEQUENCE</scope>
    <source>
        <strain evidence="13">UMB5661</strain>
    </source>
</reference>
<evidence type="ECO:0000313" key="21">
    <source>
        <dbReference type="Proteomes" id="UP000289808"/>
    </source>
</evidence>
<evidence type="ECO:0000313" key="27">
    <source>
        <dbReference type="Proteomes" id="UP001434419"/>
    </source>
</evidence>
<proteinExistence type="inferred from homology"/>
<dbReference type="AlphaFoldDB" id="A0A109DXK2"/>
<dbReference type="EMBL" id="LJGP01000046">
    <property type="protein sequence ID" value="KWU03026.1"/>
    <property type="molecule type" value="Genomic_DNA"/>
</dbReference>
<dbReference type="EMBL" id="SCLX01000014">
    <property type="protein sequence ID" value="RXF58367.1"/>
    <property type="molecule type" value="Genomic_DNA"/>
</dbReference>
<evidence type="ECO:0000313" key="12">
    <source>
        <dbReference type="EMBL" id="KWU03026.1"/>
    </source>
</evidence>
<reference evidence="18 22" key="3">
    <citation type="submission" date="2017-06" db="EMBL/GenBank/DDBJ databases">
        <authorList>
            <person name="Swanenburg J."/>
            <person name="Kort R."/>
        </authorList>
    </citation>
    <scope>NUCLEOTIDE SEQUENCE [LARGE SCALE GENOMIC DNA]</scope>
    <source>
        <strain evidence="18 22">RL05</strain>
    </source>
</reference>
<evidence type="ECO:0000313" key="14">
    <source>
        <dbReference type="EMBL" id="MES5149529.1"/>
    </source>
</evidence>
<dbReference type="EMBL" id="MKXG01000012">
    <property type="protein sequence ID" value="PJZ17454.1"/>
    <property type="molecule type" value="Genomic_DNA"/>
</dbReference>
<dbReference type="EMBL" id="NKLP01000072">
    <property type="protein sequence ID" value="TDN32404.1"/>
    <property type="molecule type" value="Genomic_DNA"/>
</dbReference>
<evidence type="ECO:0000256" key="4">
    <source>
        <dbReference type="ARBA" id="ARBA00022692"/>
    </source>
</evidence>
<dbReference type="GeneID" id="69823233"/>
<evidence type="ECO:0000256" key="5">
    <source>
        <dbReference type="ARBA" id="ARBA00022960"/>
    </source>
</evidence>
<dbReference type="Proteomes" id="UP000324504">
    <property type="component" value="Unassembled WGS sequence"/>
</dbReference>
<name>A0A109DXK2_9LACO</name>
<gene>
    <name evidence="9" type="primary">mreD</name>
    <name evidence="14" type="ORF">ABVC42_06260</name>
    <name evidence="12" type="ORF">AEL95_09300</name>
    <name evidence="16" type="ORF">BHU41_04885</name>
    <name evidence="18" type="ORF">CEE75_04570</name>
    <name evidence="17" type="ORF">ERD32_03655</name>
    <name evidence="9" type="ORF">F1C02_01035</name>
    <name evidence="10" type="ORF">F1C09_01135</name>
    <name evidence="11" type="ORF">F8251_02600</name>
    <name evidence="15" type="ORF">GTK63_04435</name>
    <name evidence="13" type="ORF">RON39_02850</name>
</gene>
<evidence type="ECO:0000313" key="19">
    <source>
        <dbReference type="Proteomes" id="UP000067598"/>
    </source>
</evidence>
<feature type="transmembrane region" description="Helical" evidence="8">
    <location>
        <begin position="36"/>
        <end position="54"/>
    </location>
</feature>
<dbReference type="Proteomes" id="UP000295195">
    <property type="component" value="Unassembled WGS sequence"/>
</dbReference>
<protein>
    <submittedName>
        <fullName evidence="12">Rod shape-determining protein MreD</fullName>
    </submittedName>
</protein>
<evidence type="ECO:0000313" key="26">
    <source>
        <dbReference type="Proteomes" id="UP000460132"/>
    </source>
</evidence>
<evidence type="ECO:0000313" key="17">
    <source>
        <dbReference type="EMBL" id="RXF58367.1"/>
    </source>
</evidence>
<dbReference type="GO" id="GO:0005886">
    <property type="term" value="C:plasma membrane"/>
    <property type="evidence" value="ECO:0007669"/>
    <property type="project" value="UniProtKB-SubCell"/>
</dbReference>
<dbReference type="InterPro" id="IPR007227">
    <property type="entry name" value="Cell_shape_determining_MreD"/>
</dbReference>
<dbReference type="Proteomes" id="UP000430323">
    <property type="component" value="Unassembled WGS sequence"/>
</dbReference>
<reference evidence="11 25" key="6">
    <citation type="submission" date="2019-09" db="EMBL/GenBank/DDBJ databases">
        <title>Investigation of probiotic properties of different lactic acid bacteria.</title>
        <authorList>
            <person name="Jaomanjaka F."/>
            <person name="Blanc P."/>
        </authorList>
    </citation>
    <scope>NUCLEOTIDE SEQUENCE [LARGE SCALE GENOMIC DNA]</scope>
    <source>
        <strain evidence="11 25">BIO6272</strain>
    </source>
</reference>
<comment type="similarity">
    <text evidence="2">Belongs to the MreD family.</text>
</comment>
<dbReference type="Proteomes" id="UP001253287">
    <property type="component" value="Unassembled WGS sequence"/>
</dbReference>
<keyword evidence="4 8" id="KW-0812">Transmembrane</keyword>
<comment type="caution">
    <text evidence="12">The sequence shown here is derived from an EMBL/GenBank/DDBJ whole genome shotgun (WGS) entry which is preliminary data.</text>
</comment>
<evidence type="ECO:0000313" key="11">
    <source>
        <dbReference type="EMBL" id="KAB1977727.1"/>
    </source>
</evidence>
<dbReference type="RefSeq" id="WP_005718830.1">
    <property type="nucleotide sequence ID" value="NZ_AP025162.1"/>
</dbReference>
<keyword evidence="27" id="KW-1185">Reference proteome</keyword>
<dbReference type="Proteomes" id="UP000289808">
    <property type="component" value="Unassembled WGS sequence"/>
</dbReference>
<dbReference type="STRING" id="47770.GCA_001567095_00771"/>
<reference evidence="14" key="9">
    <citation type="submission" date="2024-06" db="EMBL/GenBank/DDBJ databases">
        <title>Vaginal Lactobacillus fatty acid response mechanisms reveal a metabolite-targeted strategy for bacterial vaginosis treatment.</title>
        <authorList>
            <person name="Zhu M."/>
            <person name="Blainey P.C."/>
            <person name="Bloom S.M."/>
            <person name="Kwon D.S."/>
        </authorList>
    </citation>
    <scope>NUCLEOTIDE SEQUENCE</scope>
    <source>
        <strain evidence="14">194_F1_1</strain>
    </source>
</reference>
<dbReference type="Proteomes" id="UP001434419">
    <property type="component" value="Unassembled WGS sequence"/>
</dbReference>
<keyword evidence="3" id="KW-1003">Cell membrane</keyword>
<dbReference type="Proteomes" id="UP000231914">
    <property type="component" value="Unassembled WGS sequence"/>
</dbReference>
<keyword evidence="5" id="KW-0133">Cell shape</keyword>
<dbReference type="NCBIfam" id="TIGR03426">
    <property type="entry name" value="shape_MreD"/>
    <property type="match status" value="1"/>
</dbReference>
<sequence>MSTFRKWVLAIGLFIALVVDGVCALYLHQFMTYDNFAASSVILPISVMLIGLFDDTNDNEIWLALGAGIVADIYFYGIIGVYTVFLPASCWICQKTARFLPEMLWARLIVVLLGTAVFVAYSWLIFNMVGISAASAHVLLMSILVSLGWAVVFFFLLYWIWGNLAQDYPFLIDLNAYRV</sequence>
<evidence type="ECO:0000313" key="25">
    <source>
        <dbReference type="Proteomes" id="UP000430323"/>
    </source>
</evidence>
<evidence type="ECO:0000256" key="2">
    <source>
        <dbReference type="ARBA" id="ARBA00007776"/>
    </source>
</evidence>
<evidence type="ECO:0000256" key="8">
    <source>
        <dbReference type="SAM" id="Phobius"/>
    </source>
</evidence>
<evidence type="ECO:0000256" key="1">
    <source>
        <dbReference type="ARBA" id="ARBA00004651"/>
    </source>
</evidence>
<feature type="transmembrane region" description="Helical" evidence="8">
    <location>
        <begin position="61"/>
        <end position="85"/>
    </location>
</feature>
<keyword evidence="7 8" id="KW-0472">Membrane</keyword>